<dbReference type="Proteomes" id="UP001430193">
    <property type="component" value="Unassembled WGS sequence"/>
</dbReference>
<proteinExistence type="predicted"/>
<feature type="signal peptide" evidence="1">
    <location>
        <begin position="1"/>
        <end position="19"/>
    </location>
</feature>
<evidence type="ECO:0008006" key="4">
    <source>
        <dbReference type="Google" id="ProtNLM"/>
    </source>
</evidence>
<evidence type="ECO:0000256" key="1">
    <source>
        <dbReference type="SAM" id="SignalP"/>
    </source>
</evidence>
<feature type="chain" id="PRO_5047486602" description="NHL repeat-containing protein" evidence="1">
    <location>
        <begin position="20"/>
        <end position="327"/>
    </location>
</feature>
<evidence type="ECO:0000313" key="2">
    <source>
        <dbReference type="EMBL" id="MBM7129039.1"/>
    </source>
</evidence>
<dbReference type="PANTHER" id="PTHR24104">
    <property type="entry name" value="E3 UBIQUITIN-PROTEIN LIGASE NHLRC1-RELATED"/>
    <property type="match status" value="1"/>
</dbReference>
<gene>
    <name evidence="2" type="ORF">ISS99_05835</name>
</gene>
<dbReference type="InterPro" id="IPR050952">
    <property type="entry name" value="TRIM-NHL_E3_ligases"/>
</dbReference>
<accession>A0ABS2KCZ0</accession>
<organism evidence="2 3">
    <name type="scientific">Dyella mobilis</name>
    <dbReference type="NCBI Taxonomy" id="1849582"/>
    <lineage>
        <taxon>Bacteria</taxon>
        <taxon>Pseudomonadati</taxon>
        <taxon>Pseudomonadota</taxon>
        <taxon>Gammaproteobacteria</taxon>
        <taxon>Lysobacterales</taxon>
        <taxon>Rhodanobacteraceae</taxon>
        <taxon>Dyella</taxon>
    </lineage>
</organism>
<dbReference type="RefSeq" id="WP_204630649.1">
    <property type="nucleotide sequence ID" value="NZ_BSOC01000007.1"/>
</dbReference>
<protein>
    <recommendedName>
        <fullName evidence="4">NHL repeat-containing protein</fullName>
    </recommendedName>
</protein>
<evidence type="ECO:0000313" key="3">
    <source>
        <dbReference type="Proteomes" id="UP001430193"/>
    </source>
</evidence>
<name>A0ABS2KCZ0_9GAMM</name>
<keyword evidence="3" id="KW-1185">Reference proteome</keyword>
<sequence>MKIVLGTLFALFYASTVLAASPKFAIDSHFLQSPADPGAIGDSHGDIAVAPNGDIYLSVQGGSRSGVQVYAANGRYIRNLPNAPTDFHGFIITNAGGQSFYLLGVRLEGQQIIKLDLDGKPLLHIDASAIPDQYKTEAKGGQLVVSLTGVAAAPNGDIYAVDGYGRDFIHHFDATGRYLGTFGGDGAPWNFHQCHKIAIDPRFQPVRLLCTDRLHDRIVAMGLDGHVIGTVATGLRWPSALAFHGSEMAVAELGGRVTVLGIHGEVLAELGTNDNAAQVKTNEVPPSQWKDGVFYAPHGIAYDHHGNILVSEWSKWGRVDFLRRVGD</sequence>
<dbReference type="InterPro" id="IPR011042">
    <property type="entry name" value="6-blade_b-propeller_TolB-like"/>
</dbReference>
<dbReference type="PANTHER" id="PTHR24104:SF25">
    <property type="entry name" value="PROTEIN LIN-41"/>
    <property type="match status" value="1"/>
</dbReference>
<dbReference type="Gene3D" id="2.120.10.30">
    <property type="entry name" value="TolB, C-terminal domain"/>
    <property type="match status" value="1"/>
</dbReference>
<reference evidence="2" key="1">
    <citation type="submission" date="2020-10" db="EMBL/GenBank/DDBJ databases">
        <title>Phylogeny of dyella-like bacteria.</title>
        <authorList>
            <person name="Fu J."/>
        </authorList>
    </citation>
    <scope>NUCLEOTIDE SEQUENCE</scope>
    <source>
        <strain evidence="2">DHON07</strain>
    </source>
</reference>
<dbReference type="SUPFAM" id="SSF63829">
    <property type="entry name" value="Calcium-dependent phosphotriesterase"/>
    <property type="match status" value="1"/>
</dbReference>
<dbReference type="EMBL" id="JADIKF010000036">
    <property type="protein sequence ID" value="MBM7129039.1"/>
    <property type="molecule type" value="Genomic_DNA"/>
</dbReference>
<comment type="caution">
    <text evidence="2">The sequence shown here is derived from an EMBL/GenBank/DDBJ whole genome shotgun (WGS) entry which is preliminary data.</text>
</comment>
<keyword evidence="1" id="KW-0732">Signal</keyword>